<dbReference type="OrthoDB" id="9991317at2759"/>
<keyword evidence="3" id="KW-1185">Reference proteome</keyword>
<protein>
    <submittedName>
        <fullName evidence="2">Aromatic di-alanine and TPR containing protein</fullName>
    </submittedName>
</protein>
<gene>
    <name evidence="2" type="ORF">CTheo_8447</name>
</gene>
<evidence type="ECO:0000313" key="2">
    <source>
        <dbReference type="EMBL" id="KAB5588111.1"/>
    </source>
</evidence>
<dbReference type="PANTHER" id="PTHR19959">
    <property type="entry name" value="KINESIN LIGHT CHAIN"/>
    <property type="match status" value="1"/>
</dbReference>
<evidence type="ECO:0000313" key="3">
    <source>
        <dbReference type="Proteomes" id="UP000383932"/>
    </source>
</evidence>
<accession>A0A5N5Q9K0</accession>
<evidence type="ECO:0000259" key="1">
    <source>
        <dbReference type="Pfam" id="PF12770"/>
    </source>
</evidence>
<dbReference type="Proteomes" id="UP000383932">
    <property type="component" value="Unassembled WGS sequence"/>
</dbReference>
<dbReference type="InterPro" id="IPR011990">
    <property type="entry name" value="TPR-like_helical_dom_sf"/>
</dbReference>
<name>A0A5N5Q9K0_9AGAM</name>
<reference evidence="2 3" key="1">
    <citation type="journal article" date="2019" name="Fungal Biol. Biotechnol.">
        <title>Draft genome sequence of fastidious pathogen Ceratobasidium theobromae, which causes vascular-streak dieback in Theobroma cacao.</title>
        <authorList>
            <person name="Ali S.S."/>
            <person name="Asman A."/>
            <person name="Shao J."/>
            <person name="Firmansyah A.P."/>
            <person name="Susilo A.W."/>
            <person name="Rosmana A."/>
            <person name="McMahon P."/>
            <person name="Junaid M."/>
            <person name="Guest D."/>
            <person name="Kheng T.Y."/>
            <person name="Meinhardt L.W."/>
            <person name="Bailey B.A."/>
        </authorList>
    </citation>
    <scope>NUCLEOTIDE SEQUENCE [LARGE SCALE GENOMIC DNA]</scope>
    <source>
        <strain evidence="2 3">CT2</strain>
    </source>
</reference>
<organism evidence="2 3">
    <name type="scientific">Ceratobasidium theobromae</name>
    <dbReference type="NCBI Taxonomy" id="1582974"/>
    <lineage>
        <taxon>Eukaryota</taxon>
        <taxon>Fungi</taxon>
        <taxon>Dikarya</taxon>
        <taxon>Basidiomycota</taxon>
        <taxon>Agaricomycotina</taxon>
        <taxon>Agaricomycetes</taxon>
        <taxon>Cantharellales</taxon>
        <taxon>Ceratobasidiaceae</taxon>
        <taxon>Ceratobasidium</taxon>
    </lineage>
</organism>
<dbReference type="SUPFAM" id="SSF81901">
    <property type="entry name" value="HCP-like"/>
    <property type="match status" value="1"/>
</dbReference>
<sequence>MQRRTMQRAKVSDKWTSRLLERLDWLQGHDLNDPSNLQSIETNMGAALTELEQIDWASRSTEEQNFHKAILHDFMKIGIQFRSQSKMKGLNVLGFEFRLRDQWAMLVAEIDAMVAGQLLAKLALMHLDQYKHVGTPGDLVCAIECHARSISLGAEGVEELAVMLRVFGAICFDKFDREGIVQDIERAIDCNTYSVSLTPEDHPDMSSLLNNLGIAHIRRFERLEETEDIDNAIECQTRALALTHADHPRTLGLLGNLGVAHIRRFDRLEDMKDMDKAMECQDRVVLLTPEDHPGMPSRLSNLGTTYLRRFERLGCADDMDKAIEYQTRAMLLASKDNPDMPTLLDSLGNAHQAQFERLRRTKDIDEAIKYHTRAVQLSAQGHPQMPIPRNALGCAHQRRFKQLGMVEDLSQSIKHYTFAVEHTPPKHPYMPTWLSNLGNSYFWRFERLGRVEDVDKAIEYHARAVLLTPKGHPELPSRLNNLGIAHQRRFERFGRANDINKAIEFQTRAVSLIPESHNDRRRLLTNLGNAHYRRSMQLGKEPEELDMNKAIECHSQALLLTPRGDPNIPSRQNNLGVAYQFRFEQLGEMTDLDKAIEYHADAVKLTLEIKDDPHMPGRLNNLGSAYHCRFEQLDKVEDLDKAIEYPTRAMSLVTPAAEGHPNIPSILHNLGYTHYSRFQSIGDVQALDQSLGYFKQCSQTTGSPLTRFRAARTWTEIASTHKKSDCISAFQTAMNLVPEVIWLGETISQRYKDVQTIGDTVLQAAAAAIDAKKFDLAIEWLEQGRSIVWSQALQLRNPFNELYTQHRELADSLRQLSDQLHNASSSFSSSDERPRSLEEAAQEHRQLAGQYADLLTQIRALPGFESFLRPKKLSELLPAVQTGPLVVINVYKSRCDALVLLPDKTDIRHIPLPDLTAEKVANALNCLQRTLERHGLRDGRKPDMSVINSLWRNEFPEMLATLWTAIVKPILDSLGYSRDGLVEQLPHVTWCTTGALSLLPLHAAGCYDQAGEKLFDYAISSYTPTISALLQGGLANPAAHSRLLAVGQEDTPEKGRLSGTTTELDVIEACTRPPLNCTRLESSDATCEAVLDAIEQHDWVHLACHAHQNVHDPTESGFFLHDKMLSLATIIQKSFKNKGLAFLSACETATGDEKIADEAVHLASGMLMGGYPSVIATMWPVKDSDAPIVAREVYRRLLKEGRMDHRDAARALHEAVAHLRAQPKVGDKALERWAPYIHIGV</sequence>
<comment type="caution">
    <text evidence="2">The sequence shown here is derived from an EMBL/GenBank/DDBJ whole genome shotgun (WGS) entry which is preliminary data.</text>
</comment>
<dbReference type="PANTHER" id="PTHR19959:SF119">
    <property type="entry name" value="FUNGAL LIPASE-LIKE DOMAIN-CONTAINING PROTEIN"/>
    <property type="match status" value="1"/>
</dbReference>
<dbReference type="Gene3D" id="1.25.40.10">
    <property type="entry name" value="Tetratricopeptide repeat domain"/>
    <property type="match status" value="4"/>
</dbReference>
<dbReference type="Pfam" id="PF12770">
    <property type="entry name" value="CHAT"/>
    <property type="match status" value="1"/>
</dbReference>
<dbReference type="EMBL" id="SSOP01000566">
    <property type="protein sequence ID" value="KAB5588111.1"/>
    <property type="molecule type" value="Genomic_DNA"/>
</dbReference>
<dbReference type="AlphaFoldDB" id="A0A5N5Q9K0"/>
<dbReference type="SUPFAM" id="SSF48452">
    <property type="entry name" value="TPR-like"/>
    <property type="match status" value="2"/>
</dbReference>
<feature type="domain" description="CHAT" evidence="1">
    <location>
        <begin position="958"/>
        <end position="1240"/>
    </location>
</feature>
<dbReference type="InterPro" id="IPR024983">
    <property type="entry name" value="CHAT_dom"/>
</dbReference>
<proteinExistence type="predicted"/>